<evidence type="ECO:0000259" key="6">
    <source>
        <dbReference type="SMART" id="SM00833"/>
    </source>
</evidence>
<dbReference type="Gene3D" id="3.40.50.300">
    <property type="entry name" value="P-loop containing nucleotide triphosphate hydrolases"/>
    <property type="match status" value="1"/>
</dbReference>
<keyword evidence="1" id="KW-0547">Nucleotide-binding</keyword>
<keyword evidence="8" id="KW-1185">Reference proteome</keyword>
<evidence type="ECO:0000256" key="1">
    <source>
        <dbReference type="ARBA" id="ARBA00022741"/>
    </source>
</evidence>
<evidence type="ECO:0000256" key="5">
    <source>
        <dbReference type="ARBA" id="ARBA00049117"/>
    </source>
</evidence>
<comment type="caution">
    <text evidence="7">The sequence shown here is derived from an EMBL/GenBank/DDBJ whole genome shotgun (WGS) entry which is preliminary data.</text>
</comment>
<evidence type="ECO:0000313" key="8">
    <source>
        <dbReference type="Proteomes" id="UP001596108"/>
    </source>
</evidence>
<accession>A0ABW0R4H5</accession>
<evidence type="ECO:0000313" key="7">
    <source>
        <dbReference type="EMBL" id="MFC5531960.1"/>
    </source>
</evidence>
<comment type="catalytic activity">
    <reaction evidence="5">
        <text>GTP + H2O = GDP + phosphate + H(+)</text>
        <dbReference type="Rhea" id="RHEA:19669"/>
        <dbReference type="ChEBI" id="CHEBI:15377"/>
        <dbReference type="ChEBI" id="CHEBI:15378"/>
        <dbReference type="ChEBI" id="CHEBI:37565"/>
        <dbReference type="ChEBI" id="CHEBI:43474"/>
        <dbReference type="ChEBI" id="CHEBI:58189"/>
    </reaction>
    <physiologicalReaction direction="left-to-right" evidence="5">
        <dbReference type="Rhea" id="RHEA:19670"/>
    </physiologicalReaction>
</comment>
<dbReference type="EMBL" id="JBHSNC010000056">
    <property type="protein sequence ID" value="MFC5531960.1"/>
    <property type="molecule type" value="Genomic_DNA"/>
</dbReference>
<protein>
    <submittedName>
        <fullName evidence="7">CobW family GTP-binding protein</fullName>
    </submittedName>
</protein>
<dbReference type="CDD" id="cd03112">
    <property type="entry name" value="CobW-like"/>
    <property type="match status" value="1"/>
</dbReference>
<dbReference type="Pfam" id="PF02492">
    <property type="entry name" value="cobW"/>
    <property type="match status" value="1"/>
</dbReference>
<dbReference type="SMART" id="SM00833">
    <property type="entry name" value="CobW_C"/>
    <property type="match status" value="1"/>
</dbReference>
<dbReference type="InterPro" id="IPR027417">
    <property type="entry name" value="P-loop_NTPase"/>
</dbReference>
<feature type="domain" description="CobW C-terminal" evidence="6">
    <location>
        <begin position="238"/>
        <end position="325"/>
    </location>
</feature>
<proteinExistence type="inferred from homology"/>
<keyword evidence="2" id="KW-0378">Hydrolase</keyword>
<dbReference type="Gene3D" id="3.30.1220.10">
    <property type="entry name" value="CobW-like, C-terminal domain"/>
    <property type="match status" value="1"/>
</dbReference>
<evidence type="ECO:0000256" key="3">
    <source>
        <dbReference type="ARBA" id="ARBA00023186"/>
    </source>
</evidence>
<gene>
    <name evidence="7" type="ORF">ACFPQ4_21300</name>
</gene>
<dbReference type="Proteomes" id="UP001596108">
    <property type="component" value="Unassembled WGS sequence"/>
</dbReference>
<evidence type="ECO:0000256" key="2">
    <source>
        <dbReference type="ARBA" id="ARBA00022801"/>
    </source>
</evidence>
<evidence type="ECO:0000256" key="4">
    <source>
        <dbReference type="ARBA" id="ARBA00034320"/>
    </source>
</evidence>
<dbReference type="SUPFAM" id="SSF52540">
    <property type="entry name" value="P-loop containing nucleoside triphosphate hydrolases"/>
    <property type="match status" value="1"/>
</dbReference>
<dbReference type="InterPro" id="IPR011629">
    <property type="entry name" value="CobW-like_C"/>
</dbReference>
<dbReference type="Pfam" id="PF07683">
    <property type="entry name" value="CobW_C"/>
    <property type="match status" value="1"/>
</dbReference>
<reference evidence="8" key="1">
    <citation type="journal article" date="2019" name="Int. J. Syst. Evol. Microbiol.">
        <title>The Global Catalogue of Microorganisms (GCM) 10K type strain sequencing project: providing services to taxonomists for standard genome sequencing and annotation.</title>
        <authorList>
            <consortium name="The Broad Institute Genomics Platform"/>
            <consortium name="The Broad Institute Genome Sequencing Center for Infectious Disease"/>
            <person name="Wu L."/>
            <person name="Ma J."/>
        </authorList>
    </citation>
    <scope>NUCLEOTIDE SEQUENCE [LARGE SCALE GENOMIC DNA]</scope>
    <source>
        <strain evidence="8">CGMCC 1.18578</strain>
    </source>
</reference>
<dbReference type="PANTHER" id="PTHR13748">
    <property type="entry name" value="COBW-RELATED"/>
    <property type="match status" value="1"/>
</dbReference>
<dbReference type="InterPro" id="IPR003495">
    <property type="entry name" value="CobW/HypB/UreG_nucleotide-bd"/>
</dbReference>
<comment type="similarity">
    <text evidence="4">Belongs to the SIMIBI class G3E GTPase family. ZNG1 subfamily.</text>
</comment>
<organism evidence="7 8">
    <name type="scientific">Cohnella yongneupensis</name>
    <dbReference type="NCBI Taxonomy" id="425006"/>
    <lineage>
        <taxon>Bacteria</taxon>
        <taxon>Bacillati</taxon>
        <taxon>Bacillota</taxon>
        <taxon>Bacilli</taxon>
        <taxon>Bacillales</taxon>
        <taxon>Paenibacillaceae</taxon>
        <taxon>Cohnella</taxon>
    </lineage>
</organism>
<name>A0ABW0R4H5_9BACL</name>
<dbReference type="RefSeq" id="WP_378113917.1">
    <property type="nucleotide sequence ID" value="NZ_JBHSNC010000056.1"/>
</dbReference>
<dbReference type="InterPro" id="IPR051316">
    <property type="entry name" value="Zinc-reg_GTPase_activator"/>
</dbReference>
<keyword evidence="3" id="KW-0143">Chaperone</keyword>
<dbReference type="InterPro" id="IPR036627">
    <property type="entry name" value="CobW-likC_sf"/>
</dbReference>
<dbReference type="SUPFAM" id="SSF90002">
    <property type="entry name" value="Hypothetical protein YjiA, C-terminal domain"/>
    <property type="match status" value="1"/>
</dbReference>
<sequence>MNEKIVPVHILTGFLGSGKTTLLNKLVADAKERGLKLAVLLNEIGEVNVEAELLGGDVPMAEMLGGCICCQLRGDVAMELVRIVQEHRPDVVWIESTGIAQPLDIMDGVAEASLYARVALSGVVTVVDARHLLDRWRIGAGRTLRLMIEQIRAASVIVLNKTDLIGTEERNELLVALADWNANARIYSAVRSELDAGLLYNAGNPLPPAAREPHACGEHCDHSHDHTEHRHEHLHDHVNALTYYWTRSVDSEAFEAFLARLPEGVYRAKGIVTFSDTTGQFLFQYAYRESDFMRITPQNTVHDVAVFIGEGFSEADLRAELDKLSGL</sequence>